<evidence type="ECO:0000313" key="2">
    <source>
        <dbReference type="EMBL" id="TNN31827.1"/>
    </source>
</evidence>
<dbReference type="EMBL" id="SRLO01003121">
    <property type="protein sequence ID" value="TNN31827.1"/>
    <property type="molecule type" value="Genomic_DNA"/>
</dbReference>
<feature type="region of interest" description="Disordered" evidence="1">
    <location>
        <begin position="90"/>
        <end position="118"/>
    </location>
</feature>
<reference evidence="2 3" key="1">
    <citation type="submission" date="2019-03" db="EMBL/GenBank/DDBJ databases">
        <title>First draft genome of Liparis tanakae, snailfish: a comprehensive survey of snailfish specific genes.</title>
        <authorList>
            <person name="Kim W."/>
            <person name="Song I."/>
            <person name="Jeong J.-H."/>
            <person name="Kim D."/>
            <person name="Kim S."/>
            <person name="Ryu S."/>
            <person name="Song J.Y."/>
            <person name="Lee S.K."/>
        </authorList>
    </citation>
    <scope>NUCLEOTIDE SEQUENCE [LARGE SCALE GENOMIC DNA]</scope>
    <source>
        <tissue evidence="2">Muscle</tissue>
    </source>
</reference>
<organism evidence="2 3">
    <name type="scientific">Liparis tanakae</name>
    <name type="common">Tanaka's snailfish</name>
    <dbReference type="NCBI Taxonomy" id="230148"/>
    <lineage>
        <taxon>Eukaryota</taxon>
        <taxon>Metazoa</taxon>
        <taxon>Chordata</taxon>
        <taxon>Craniata</taxon>
        <taxon>Vertebrata</taxon>
        <taxon>Euteleostomi</taxon>
        <taxon>Actinopterygii</taxon>
        <taxon>Neopterygii</taxon>
        <taxon>Teleostei</taxon>
        <taxon>Neoteleostei</taxon>
        <taxon>Acanthomorphata</taxon>
        <taxon>Eupercaria</taxon>
        <taxon>Perciformes</taxon>
        <taxon>Cottioidei</taxon>
        <taxon>Cottales</taxon>
        <taxon>Liparidae</taxon>
        <taxon>Liparis</taxon>
    </lineage>
</organism>
<sequence>MGTMWERLLFSISCYKHKSCHSADDELVALSLLSRVRWHISTSTRGIGTGFFHNEKSDRLILDLKYLSHYLMDGVVEPWGTPFHIIRSVETPGRPPGTPRGLFYGASPTQPLLSQQKM</sequence>
<name>A0A4Z2ESD5_9TELE</name>
<gene>
    <name evidence="2" type="ORF">EYF80_058015</name>
</gene>
<proteinExistence type="predicted"/>
<keyword evidence="3" id="KW-1185">Reference proteome</keyword>
<evidence type="ECO:0000313" key="3">
    <source>
        <dbReference type="Proteomes" id="UP000314294"/>
    </source>
</evidence>
<protein>
    <submittedName>
        <fullName evidence="2">Uncharacterized protein</fullName>
    </submittedName>
</protein>
<comment type="caution">
    <text evidence="2">The sequence shown here is derived from an EMBL/GenBank/DDBJ whole genome shotgun (WGS) entry which is preliminary data.</text>
</comment>
<dbReference type="Proteomes" id="UP000314294">
    <property type="component" value="Unassembled WGS sequence"/>
</dbReference>
<accession>A0A4Z2ESD5</accession>
<feature type="compositionally biased region" description="Polar residues" evidence="1">
    <location>
        <begin position="107"/>
        <end position="118"/>
    </location>
</feature>
<dbReference type="AlphaFoldDB" id="A0A4Z2ESD5"/>
<evidence type="ECO:0000256" key="1">
    <source>
        <dbReference type="SAM" id="MobiDB-lite"/>
    </source>
</evidence>